<accession>A0ABM3VAM8</accession>
<evidence type="ECO:0000256" key="2">
    <source>
        <dbReference type="SAM" id="MobiDB-lite"/>
    </source>
</evidence>
<sequence length="297" mass="34022">MSNKTIRVFARHILPVETKTKQKKNEMSTNCNKINFKQKAIMADFMSDHPGLDKGKISNCPEGRASSNRLWEQLTTKLNGAGPPVKNVTLWRKVYIEKWYEKLCFTVFLSNVYADQKQHVKKKLSFNKASKNQTGGGPYEEKLITQSEELILEAAGLSAAVEGLSSVQSFGAKKGMEVNRKENDEEELMDVENDMDCSIGSTVPSSTQRRTKSASKMDLLKENIEKHDEGMRERKLFWDTLIDCKRKSLKIKEETYKLKERSLKIKEEEHKSNMAINKVELEIKTLELNLLKQKADL</sequence>
<feature type="compositionally biased region" description="Polar residues" evidence="2">
    <location>
        <begin position="199"/>
        <end position="208"/>
    </location>
</feature>
<name>A0ABM3VAM8_MUSDO</name>
<feature type="coiled-coil region" evidence="1">
    <location>
        <begin position="249"/>
        <end position="296"/>
    </location>
</feature>
<organism evidence="3 4">
    <name type="scientific">Musca domestica</name>
    <name type="common">House fly</name>
    <dbReference type="NCBI Taxonomy" id="7370"/>
    <lineage>
        <taxon>Eukaryota</taxon>
        <taxon>Metazoa</taxon>
        <taxon>Ecdysozoa</taxon>
        <taxon>Arthropoda</taxon>
        <taxon>Hexapoda</taxon>
        <taxon>Insecta</taxon>
        <taxon>Pterygota</taxon>
        <taxon>Neoptera</taxon>
        <taxon>Endopterygota</taxon>
        <taxon>Diptera</taxon>
        <taxon>Brachycera</taxon>
        <taxon>Muscomorpha</taxon>
        <taxon>Muscoidea</taxon>
        <taxon>Muscidae</taxon>
        <taxon>Musca</taxon>
    </lineage>
</organism>
<keyword evidence="3" id="KW-1185">Reference proteome</keyword>
<dbReference type="RefSeq" id="XP_058982854.1">
    <property type="nucleotide sequence ID" value="XM_059126871.1"/>
</dbReference>
<evidence type="ECO:0000313" key="3">
    <source>
        <dbReference type="Proteomes" id="UP001652621"/>
    </source>
</evidence>
<evidence type="ECO:0000313" key="4">
    <source>
        <dbReference type="RefSeq" id="XP_058982854.1"/>
    </source>
</evidence>
<dbReference type="GeneID" id="105261950"/>
<dbReference type="Proteomes" id="UP001652621">
    <property type="component" value="Unplaced"/>
</dbReference>
<evidence type="ECO:0000256" key="1">
    <source>
        <dbReference type="SAM" id="Coils"/>
    </source>
</evidence>
<proteinExistence type="predicted"/>
<protein>
    <submittedName>
        <fullName evidence="4">Uncharacterized protein LOC105261950</fullName>
    </submittedName>
</protein>
<reference evidence="4" key="1">
    <citation type="submission" date="2025-08" db="UniProtKB">
        <authorList>
            <consortium name="RefSeq"/>
        </authorList>
    </citation>
    <scope>IDENTIFICATION</scope>
    <source>
        <strain evidence="4">Aabys</strain>
        <tissue evidence="4">Whole body</tissue>
    </source>
</reference>
<keyword evidence="1" id="KW-0175">Coiled coil</keyword>
<feature type="region of interest" description="Disordered" evidence="2">
    <location>
        <begin position="196"/>
        <end position="215"/>
    </location>
</feature>
<gene>
    <name evidence="4" type="primary">LOC105261950</name>
</gene>